<accession>A0AA88AFE0</accession>
<dbReference type="EMBL" id="BTGU01000048">
    <property type="protein sequence ID" value="GMN53853.1"/>
    <property type="molecule type" value="Genomic_DNA"/>
</dbReference>
<proteinExistence type="predicted"/>
<dbReference type="InterPro" id="IPR017451">
    <property type="entry name" value="F-box-assoc_interact_dom"/>
</dbReference>
<organism evidence="3 4">
    <name type="scientific">Ficus carica</name>
    <name type="common">Common fig</name>
    <dbReference type="NCBI Taxonomy" id="3494"/>
    <lineage>
        <taxon>Eukaryota</taxon>
        <taxon>Viridiplantae</taxon>
        <taxon>Streptophyta</taxon>
        <taxon>Embryophyta</taxon>
        <taxon>Tracheophyta</taxon>
        <taxon>Spermatophyta</taxon>
        <taxon>Magnoliopsida</taxon>
        <taxon>eudicotyledons</taxon>
        <taxon>Gunneridae</taxon>
        <taxon>Pentapetalae</taxon>
        <taxon>rosids</taxon>
        <taxon>fabids</taxon>
        <taxon>Rosales</taxon>
        <taxon>Moraceae</taxon>
        <taxon>Ficeae</taxon>
        <taxon>Ficus</taxon>
    </lineage>
</organism>
<feature type="domain" description="F-box associated beta-propeller type 1" evidence="2">
    <location>
        <begin position="98"/>
        <end position="370"/>
    </location>
</feature>
<evidence type="ECO:0000259" key="2">
    <source>
        <dbReference type="Pfam" id="PF07734"/>
    </source>
</evidence>
<evidence type="ECO:0000313" key="3">
    <source>
        <dbReference type="EMBL" id="GMN53853.1"/>
    </source>
</evidence>
<evidence type="ECO:0000313" key="4">
    <source>
        <dbReference type="Proteomes" id="UP001187192"/>
    </source>
</evidence>
<evidence type="ECO:0000259" key="1">
    <source>
        <dbReference type="Pfam" id="PF00646"/>
    </source>
</evidence>
<dbReference type="Pfam" id="PF00646">
    <property type="entry name" value="F-box"/>
    <property type="match status" value="1"/>
</dbReference>
<dbReference type="CDD" id="cd22157">
    <property type="entry name" value="F-box_AtFBW1-like"/>
    <property type="match status" value="1"/>
</dbReference>
<keyword evidence="4" id="KW-1185">Reference proteome</keyword>
<dbReference type="InterPro" id="IPR001810">
    <property type="entry name" value="F-box_dom"/>
</dbReference>
<dbReference type="AlphaFoldDB" id="A0AA88AFE0"/>
<dbReference type="PANTHER" id="PTHR31672:SF13">
    <property type="entry name" value="F-BOX PROTEIN CPR30-LIKE"/>
    <property type="match status" value="1"/>
</dbReference>
<name>A0AA88AFE0_FICCA</name>
<dbReference type="PANTHER" id="PTHR31672">
    <property type="entry name" value="BNACNNG10540D PROTEIN"/>
    <property type="match status" value="1"/>
</dbReference>
<dbReference type="SUPFAM" id="SSF81383">
    <property type="entry name" value="F-box domain"/>
    <property type="match status" value="1"/>
</dbReference>
<dbReference type="Proteomes" id="UP001187192">
    <property type="component" value="Unassembled WGS sequence"/>
</dbReference>
<dbReference type="InterPro" id="IPR050796">
    <property type="entry name" value="SCF_F-box_component"/>
</dbReference>
<sequence length="403" mass="46547">MSLKIENRSNSVDEVFPTEIIAEEILPRLPLQTLTRFKCVSKLWNSHISSPYFVRHLNPIFRCMNETNGQELFFLLRDNRLIKLEHVPQMHRCCYVRPIGSCNGLTCFVSDLDKITVVWNPYTQQHPIQITAPLSGRYDDRELCAAIGHDARTGDYKVLLVWYGSRSGNIAAADVYSLKTRQWKPININGETGVLFRNHADSDLRISTRQPQCLADGRRIHWLATRVDRHGNSAAENCRRRRRMLMSFDVSDEVFRLMNLPECLADVNGCADRNNHQHVELATLVGNDLVSIFEYDKESRTDYFMWVMLEYGCEDSWTKYKIGLGEPGGKPLGYMNKSKFLISWSYGKVLLYDTVTREKEYVEIRDTQMFVHVGNFMENPINLSHQQPVRSCGILDVRPRATS</sequence>
<comment type="caution">
    <text evidence="3">The sequence shown here is derived from an EMBL/GenBank/DDBJ whole genome shotgun (WGS) entry which is preliminary data.</text>
</comment>
<reference evidence="3" key="1">
    <citation type="submission" date="2023-07" db="EMBL/GenBank/DDBJ databases">
        <title>draft genome sequence of fig (Ficus carica).</title>
        <authorList>
            <person name="Takahashi T."/>
            <person name="Nishimura K."/>
        </authorList>
    </citation>
    <scope>NUCLEOTIDE SEQUENCE</scope>
</reference>
<dbReference type="InterPro" id="IPR036047">
    <property type="entry name" value="F-box-like_dom_sf"/>
</dbReference>
<dbReference type="NCBIfam" id="TIGR01640">
    <property type="entry name" value="F_box_assoc_1"/>
    <property type="match status" value="1"/>
</dbReference>
<dbReference type="Pfam" id="PF07734">
    <property type="entry name" value="FBA_1"/>
    <property type="match status" value="1"/>
</dbReference>
<evidence type="ECO:0008006" key="5">
    <source>
        <dbReference type="Google" id="ProtNLM"/>
    </source>
</evidence>
<feature type="domain" description="F-box" evidence="1">
    <location>
        <begin position="23"/>
        <end position="55"/>
    </location>
</feature>
<protein>
    <recommendedName>
        <fullName evidence="5">F-box domain-containing protein</fullName>
    </recommendedName>
</protein>
<dbReference type="InterPro" id="IPR006527">
    <property type="entry name" value="F-box-assoc_dom_typ1"/>
</dbReference>
<gene>
    <name evidence="3" type="ORF">TIFTF001_022980</name>
</gene>